<comment type="caution">
    <text evidence="5">Lacks conserved residue(s) required for the propagation of feature annotation.</text>
</comment>
<dbReference type="GO" id="GO:0005789">
    <property type="term" value="C:endoplasmic reticulum membrane"/>
    <property type="evidence" value="ECO:0007669"/>
    <property type="project" value="UniProtKB-SubCell"/>
</dbReference>
<keyword evidence="5" id="KW-0489">Methyltransferase</keyword>
<keyword evidence="2 5" id="KW-0812">Transmembrane</keyword>
<keyword evidence="5" id="KW-0256">Endoplasmic reticulum</keyword>
<reference evidence="7" key="1">
    <citation type="submission" date="2019-01" db="EMBL/GenBank/DDBJ databases">
        <title>Draft genome sequences of three monokaryotic isolates of the white-rot basidiomycete fungus Dichomitus squalens.</title>
        <authorList>
            <consortium name="DOE Joint Genome Institute"/>
            <person name="Lopez S.C."/>
            <person name="Andreopoulos B."/>
            <person name="Pangilinan J."/>
            <person name="Lipzen A."/>
            <person name="Riley R."/>
            <person name="Ahrendt S."/>
            <person name="Ng V."/>
            <person name="Barry K."/>
            <person name="Daum C."/>
            <person name="Grigoriev I.V."/>
            <person name="Hilden K.S."/>
            <person name="Makela M.R."/>
            <person name="de Vries R.P."/>
        </authorList>
    </citation>
    <scope>NUCLEOTIDE SEQUENCE [LARGE SCALE GENOMIC DNA]</scope>
    <source>
        <strain evidence="7">OM18370.1</strain>
    </source>
</reference>
<evidence type="ECO:0000256" key="6">
    <source>
        <dbReference type="SAM" id="SignalP"/>
    </source>
</evidence>
<dbReference type="Pfam" id="PF04140">
    <property type="entry name" value="ICMT"/>
    <property type="match status" value="1"/>
</dbReference>
<proteinExistence type="inferred from homology"/>
<gene>
    <name evidence="7" type="ORF">BD311DRAFT_776766</name>
</gene>
<protein>
    <recommendedName>
        <fullName evidence="5">Protein-S-isoprenylcysteine O-methyltransferase</fullName>
        <ecNumber evidence="5">2.1.1.100</ecNumber>
    </recommendedName>
</protein>
<feature type="transmembrane region" description="Helical" evidence="5">
    <location>
        <begin position="86"/>
        <end position="108"/>
    </location>
</feature>
<dbReference type="PANTHER" id="PTHR12714">
    <property type="entry name" value="PROTEIN-S ISOPRENYLCYSTEINE O-METHYLTRANSFERASE"/>
    <property type="match status" value="1"/>
</dbReference>
<organism evidence="7">
    <name type="scientific">Dichomitus squalens</name>
    <dbReference type="NCBI Taxonomy" id="114155"/>
    <lineage>
        <taxon>Eukaryota</taxon>
        <taxon>Fungi</taxon>
        <taxon>Dikarya</taxon>
        <taxon>Basidiomycota</taxon>
        <taxon>Agaricomycotina</taxon>
        <taxon>Agaricomycetes</taxon>
        <taxon>Polyporales</taxon>
        <taxon>Polyporaceae</taxon>
        <taxon>Dichomitus</taxon>
    </lineage>
</organism>
<dbReference type="PANTHER" id="PTHR12714:SF9">
    <property type="entry name" value="PROTEIN-S-ISOPRENYLCYSTEINE O-METHYLTRANSFERASE"/>
    <property type="match status" value="1"/>
</dbReference>
<name>A0A4Q9MV13_9APHY</name>
<evidence type="ECO:0000256" key="2">
    <source>
        <dbReference type="ARBA" id="ARBA00022692"/>
    </source>
</evidence>
<dbReference type="GO" id="GO:0032259">
    <property type="term" value="P:methylation"/>
    <property type="evidence" value="ECO:0007669"/>
    <property type="project" value="UniProtKB-KW"/>
</dbReference>
<dbReference type="AlphaFoldDB" id="A0A4Q9MV13"/>
<dbReference type="OrthoDB" id="422086at2759"/>
<evidence type="ECO:0000256" key="4">
    <source>
        <dbReference type="ARBA" id="ARBA00023136"/>
    </source>
</evidence>
<comment type="subcellular location">
    <subcellularLocation>
        <location evidence="5">Endoplasmic reticulum membrane</location>
        <topology evidence="5">Multi-pass membrane protein</topology>
    </subcellularLocation>
    <subcellularLocation>
        <location evidence="1">Membrane</location>
        <topology evidence="1">Multi-pass membrane protein</topology>
    </subcellularLocation>
</comment>
<accession>A0A4Q9MV13</accession>
<feature type="chain" id="PRO_5020471538" description="Protein-S-isoprenylcysteine O-methyltransferase" evidence="6">
    <location>
        <begin position="20"/>
        <end position="231"/>
    </location>
</feature>
<dbReference type="EMBL" id="ML143405">
    <property type="protein sequence ID" value="TBU30472.1"/>
    <property type="molecule type" value="Genomic_DNA"/>
</dbReference>
<sequence length="231" mass="25357">MSLAKAFFLVASSAFYTVAITPPQPRVLSNAVYKGQAYEYIVRYIAYTAGVMLMTVSFLHAFLLAYPGVQSLPVTPLICPATPSQAHLAAFSASFIAGVAILSSGAFIRLWSYHTLGSLFTFEVVVKDDHKLITAGPYGYARHPSYTGMILLTIGAYFMHFGTGGYVAECGIEGTPALAVLGWSWRISSVFGFVSLYRRCSVEDTKLKTHFGGEWLKYREEVPYALVPYIL</sequence>
<feature type="signal peptide" evidence="6">
    <location>
        <begin position="1"/>
        <end position="19"/>
    </location>
</feature>
<evidence type="ECO:0000313" key="7">
    <source>
        <dbReference type="EMBL" id="TBU30472.1"/>
    </source>
</evidence>
<dbReference type="GO" id="GO:0004671">
    <property type="term" value="F:protein C-terminal S-isoprenylcysteine carboxyl O-methyltransferase activity"/>
    <property type="evidence" value="ECO:0007669"/>
    <property type="project" value="UniProtKB-EC"/>
</dbReference>
<evidence type="ECO:0000256" key="1">
    <source>
        <dbReference type="ARBA" id="ARBA00004141"/>
    </source>
</evidence>
<keyword evidence="6" id="KW-0732">Signal</keyword>
<dbReference type="InterPro" id="IPR007269">
    <property type="entry name" value="ICMT_MeTrfase"/>
</dbReference>
<evidence type="ECO:0000256" key="3">
    <source>
        <dbReference type="ARBA" id="ARBA00022989"/>
    </source>
</evidence>
<keyword evidence="5" id="KW-0808">Transferase</keyword>
<dbReference type="Gene3D" id="1.20.120.1630">
    <property type="match status" value="1"/>
</dbReference>
<keyword evidence="5" id="KW-0949">S-adenosyl-L-methionine</keyword>
<feature type="transmembrane region" description="Helical" evidence="5">
    <location>
        <begin position="44"/>
        <end position="66"/>
    </location>
</feature>
<keyword evidence="4 5" id="KW-0472">Membrane</keyword>
<dbReference type="Proteomes" id="UP000292957">
    <property type="component" value="Unassembled WGS sequence"/>
</dbReference>
<evidence type="ECO:0000256" key="5">
    <source>
        <dbReference type="RuleBase" id="RU362022"/>
    </source>
</evidence>
<comment type="catalytic activity">
    <reaction evidence="5">
        <text>[protein]-C-terminal S-[(2E,6E)-farnesyl]-L-cysteine + S-adenosyl-L-methionine = [protein]-C-terminal S-[(2E,6E)-farnesyl]-L-cysteine methyl ester + S-adenosyl-L-homocysteine</text>
        <dbReference type="Rhea" id="RHEA:21672"/>
        <dbReference type="Rhea" id="RHEA-COMP:12125"/>
        <dbReference type="Rhea" id="RHEA-COMP:12126"/>
        <dbReference type="ChEBI" id="CHEBI:57856"/>
        <dbReference type="ChEBI" id="CHEBI:59789"/>
        <dbReference type="ChEBI" id="CHEBI:90510"/>
        <dbReference type="ChEBI" id="CHEBI:90511"/>
        <dbReference type="EC" id="2.1.1.100"/>
    </reaction>
</comment>
<comment type="similarity">
    <text evidence="5">Belongs to the class VI-like SAM-binding methyltransferase superfamily. Isoprenylcysteine carboxyl methyltransferase family.</text>
</comment>
<keyword evidence="3 5" id="KW-1133">Transmembrane helix</keyword>
<dbReference type="EC" id="2.1.1.100" evidence="5"/>